<dbReference type="Proteomes" id="UP000321947">
    <property type="component" value="Unassembled WGS sequence"/>
</dbReference>
<evidence type="ECO:0000313" key="2">
    <source>
        <dbReference type="Proteomes" id="UP000321947"/>
    </source>
</evidence>
<dbReference type="EMBL" id="SSTD01004953">
    <property type="protein sequence ID" value="TYK22567.1"/>
    <property type="molecule type" value="Genomic_DNA"/>
</dbReference>
<reference evidence="1 2" key="1">
    <citation type="submission" date="2019-08" db="EMBL/GenBank/DDBJ databases">
        <title>Draft genome sequences of two oriental melons (Cucumis melo L. var makuwa).</title>
        <authorList>
            <person name="Kwon S.-Y."/>
        </authorList>
    </citation>
    <scope>NUCLEOTIDE SEQUENCE [LARGE SCALE GENOMIC DNA]</scope>
    <source>
        <strain evidence="2">cv. Chang Bougi</strain>
        <tissue evidence="1">Leaf</tissue>
    </source>
</reference>
<evidence type="ECO:0000313" key="1">
    <source>
        <dbReference type="EMBL" id="TYK22567.1"/>
    </source>
</evidence>
<dbReference type="AlphaFoldDB" id="A0A5D3DFU0"/>
<sequence>MDGICEGNSTSKPPLLDEENYGYWKSRIEAFLMSLDMRSWRVIISGWEHPTGKDETDKSIRKYELKWTRKEDDAA</sequence>
<organism evidence="1 2">
    <name type="scientific">Cucumis melo var. makuwa</name>
    <name type="common">Oriental melon</name>
    <dbReference type="NCBI Taxonomy" id="1194695"/>
    <lineage>
        <taxon>Eukaryota</taxon>
        <taxon>Viridiplantae</taxon>
        <taxon>Streptophyta</taxon>
        <taxon>Embryophyta</taxon>
        <taxon>Tracheophyta</taxon>
        <taxon>Spermatophyta</taxon>
        <taxon>Magnoliopsida</taxon>
        <taxon>eudicotyledons</taxon>
        <taxon>Gunneridae</taxon>
        <taxon>Pentapetalae</taxon>
        <taxon>rosids</taxon>
        <taxon>fabids</taxon>
        <taxon>Cucurbitales</taxon>
        <taxon>Cucurbitaceae</taxon>
        <taxon>Benincaseae</taxon>
        <taxon>Cucumis</taxon>
    </lineage>
</organism>
<accession>A0A5D3DFU0</accession>
<protein>
    <submittedName>
        <fullName evidence="1">Receptor-like protein 12</fullName>
    </submittedName>
</protein>
<comment type="caution">
    <text evidence="1">The sequence shown here is derived from an EMBL/GenBank/DDBJ whole genome shotgun (WGS) entry which is preliminary data.</text>
</comment>
<gene>
    <name evidence="1" type="ORF">E5676_scaffold584G00220</name>
</gene>
<keyword evidence="1" id="KW-0675">Receptor</keyword>
<proteinExistence type="predicted"/>
<name>A0A5D3DFU0_CUCMM</name>